<dbReference type="OrthoDB" id="205993at2759"/>
<dbReference type="PANTHER" id="PTHR22684">
    <property type="entry name" value="NULP1-RELATED"/>
    <property type="match status" value="1"/>
</dbReference>
<feature type="compositionally biased region" description="Basic residues" evidence="1">
    <location>
        <begin position="85"/>
        <end position="101"/>
    </location>
</feature>
<dbReference type="EMBL" id="LMYN01000040">
    <property type="protein sequence ID" value="KSA01910.1"/>
    <property type="molecule type" value="Genomic_DNA"/>
</dbReference>
<feature type="compositionally biased region" description="Basic and acidic residues" evidence="1">
    <location>
        <begin position="116"/>
        <end position="125"/>
    </location>
</feature>
<dbReference type="AlphaFoldDB" id="A0A0V1Q0E7"/>
<feature type="region of interest" description="Disordered" evidence="1">
    <location>
        <begin position="1"/>
        <end position="141"/>
    </location>
</feature>
<dbReference type="Proteomes" id="UP000054251">
    <property type="component" value="Unassembled WGS sequence"/>
</dbReference>
<evidence type="ECO:0008006" key="4">
    <source>
        <dbReference type="Google" id="ProtNLM"/>
    </source>
</evidence>
<sequence length="716" mass="82957">MSSRALKRLEKQRNESLSNLASDSQEVSESEESEYESRPKTAFNAFALLNDNDESEQEEEEEEEAIEKDDKEERKEEPKSSLPPKKSKSSKKKKKNKKPAKKPLDSDEELDQILIEAKKKDEEKARKSKGPSTISKDVDEDEYDFEAEYDEILEPAPNYDSNFKQFTTNRLKQSLPLLSIGSIRNLDPDHEFRGLFGNLSMETIDDANTTTSLAISPEVLQQFKKLAKLTRGWCGKDRRGVPGTTRKLLLTRIRDDWLPTTQKPMSMEELKFNEIINYLDYKEDTADFEDLEFKLKKELSLGVKYFRFNKINTTQERVANSRFYASVVMTPDPESLMHLLQQYPYHAETLLQVAMVLLRQGSDKSTSNALIEKCLFVFDRTFHKNFHELLSESKTGLVRLPYESFLNRQFYLCLFRYIMNLGERSTFMTALSYCKLLLSLSPAEDPLGVRYFLDHYSIMSEEYEYLIKFSKSPLATTYEKWLTPGLAFSTVLAYLNLDDFENAKSQLKVAYQRYPYVAYKLLELIGLSHDIPIKEHEIPINDEILLAAETYLVRAGIMWNDQSKREFLHDELIRLFKEEKLNSSKGSLASSIYGLFSSFQKPDTPNKEIPFNLIRFAILSGENKIMAKVPESVWAREDVYEYDILPPQNNTVKYNEFTGVNTKQDQVVDSLLTYVDQNVIGSIIQNQTEEDDFAEVLRQLQLQETQQVQPEDVDQD</sequence>
<proteinExistence type="predicted"/>
<reference evidence="2 3" key="1">
    <citation type="submission" date="2015-11" db="EMBL/GenBank/DDBJ databases">
        <title>The genome of Debaryomyces fabryi.</title>
        <authorList>
            <person name="Tafer H."/>
            <person name="Lopandic K."/>
        </authorList>
    </citation>
    <scope>NUCLEOTIDE SEQUENCE [LARGE SCALE GENOMIC DNA]</scope>
    <source>
        <strain evidence="2 3">CBS 789</strain>
    </source>
</reference>
<evidence type="ECO:0000313" key="3">
    <source>
        <dbReference type="Proteomes" id="UP000054251"/>
    </source>
</evidence>
<gene>
    <name evidence="2" type="ORF">AC631_02366</name>
</gene>
<dbReference type="RefSeq" id="XP_015468012.1">
    <property type="nucleotide sequence ID" value="XM_015611196.1"/>
</dbReference>
<protein>
    <recommendedName>
        <fullName evidence="4">Ribosome quality control complex subunit 1</fullName>
    </recommendedName>
</protein>
<dbReference type="GO" id="GO:1990112">
    <property type="term" value="C:RQC complex"/>
    <property type="evidence" value="ECO:0007669"/>
    <property type="project" value="TreeGrafter"/>
</dbReference>
<accession>A0A0V1Q0E7</accession>
<dbReference type="GO" id="GO:0072344">
    <property type="term" value="P:rescue of stalled ribosome"/>
    <property type="evidence" value="ECO:0007669"/>
    <property type="project" value="TreeGrafter"/>
</dbReference>
<comment type="caution">
    <text evidence="2">The sequence shown here is derived from an EMBL/GenBank/DDBJ whole genome shotgun (WGS) entry which is preliminary data.</text>
</comment>
<evidence type="ECO:0000256" key="1">
    <source>
        <dbReference type="SAM" id="MobiDB-lite"/>
    </source>
</evidence>
<dbReference type="InterPro" id="IPR006994">
    <property type="entry name" value="TCF25/Rqc1"/>
</dbReference>
<feature type="compositionally biased region" description="Basic and acidic residues" evidence="1">
    <location>
        <begin position="68"/>
        <end position="79"/>
    </location>
</feature>
<name>A0A0V1Q0E7_9ASCO</name>
<dbReference type="GeneID" id="26839375"/>
<dbReference type="PANTHER" id="PTHR22684:SF0">
    <property type="entry name" value="RIBOSOME QUALITY CONTROL COMPLEX SUBUNIT TCF25"/>
    <property type="match status" value="1"/>
</dbReference>
<feature type="compositionally biased region" description="Acidic residues" evidence="1">
    <location>
        <begin position="51"/>
        <end position="67"/>
    </location>
</feature>
<organism evidence="2 3">
    <name type="scientific">Debaryomyces fabryi</name>
    <dbReference type="NCBI Taxonomy" id="58627"/>
    <lineage>
        <taxon>Eukaryota</taxon>
        <taxon>Fungi</taxon>
        <taxon>Dikarya</taxon>
        <taxon>Ascomycota</taxon>
        <taxon>Saccharomycotina</taxon>
        <taxon>Pichiomycetes</taxon>
        <taxon>Debaryomycetaceae</taxon>
        <taxon>Debaryomyces</taxon>
    </lineage>
</organism>
<evidence type="ECO:0000313" key="2">
    <source>
        <dbReference type="EMBL" id="KSA01910.1"/>
    </source>
</evidence>
<keyword evidence="3" id="KW-1185">Reference proteome</keyword>
<dbReference type="Pfam" id="PF04910">
    <property type="entry name" value="Tcf25"/>
    <property type="match status" value="1"/>
</dbReference>
<dbReference type="GO" id="GO:1990116">
    <property type="term" value="P:ribosome-associated ubiquitin-dependent protein catabolic process"/>
    <property type="evidence" value="ECO:0007669"/>
    <property type="project" value="TreeGrafter"/>
</dbReference>